<dbReference type="InterPro" id="IPR000653">
    <property type="entry name" value="DegT/StrS_aminotransferase"/>
</dbReference>
<dbReference type="CDD" id="cd00616">
    <property type="entry name" value="AHBA_syn"/>
    <property type="match status" value="1"/>
</dbReference>
<dbReference type="Gene3D" id="3.90.1150.10">
    <property type="entry name" value="Aspartate Aminotransferase, domain 1"/>
    <property type="match status" value="1"/>
</dbReference>
<proteinExistence type="inferred from homology"/>
<evidence type="ECO:0000256" key="2">
    <source>
        <dbReference type="PIRSR" id="PIRSR000390-2"/>
    </source>
</evidence>
<comment type="similarity">
    <text evidence="3">Belongs to the DegT/DnrJ/EryC1 family.</text>
</comment>
<dbReference type="EMBL" id="VBOR01000026">
    <property type="protein sequence ID" value="TMQ50924.1"/>
    <property type="molecule type" value="Genomic_DNA"/>
</dbReference>
<gene>
    <name evidence="4" type="ORF">E6K71_01440</name>
</gene>
<dbReference type="Proteomes" id="UP000316292">
    <property type="component" value="Unassembled WGS sequence"/>
</dbReference>
<protein>
    <submittedName>
        <fullName evidence="4">DegT/DnrJ/EryC1/StrS aminotransferase family protein</fullName>
    </submittedName>
</protein>
<feature type="active site" description="Proton acceptor" evidence="1">
    <location>
        <position position="196"/>
    </location>
</feature>
<dbReference type="GO" id="GO:0000271">
    <property type="term" value="P:polysaccharide biosynthetic process"/>
    <property type="evidence" value="ECO:0007669"/>
    <property type="project" value="TreeGrafter"/>
</dbReference>
<evidence type="ECO:0000313" key="5">
    <source>
        <dbReference type="Proteomes" id="UP000316292"/>
    </source>
</evidence>
<reference evidence="4 5" key="1">
    <citation type="journal article" date="2019" name="Nat. Microbiol.">
        <title>Mediterranean grassland soil C-N compound turnover is dependent on rainfall and depth, and is mediated by genomically divergent microorganisms.</title>
        <authorList>
            <person name="Diamond S."/>
            <person name="Andeer P.F."/>
            <person name="Li Z."/>
            <person name="Crits-Christoph A."/>
            <person name="Burstein D."/>
            <person name="Anantharaman K."/>
            <person name="Lane K.R."/>
            <person name="Thomas B.C."/>
            <person name="Pan C."/>
            <person name="Northen T.R."/>
            <person name="Banfield J.F."/>
        </authorList>
    </citation>
    <scope>NUCLEOTIDE SEQUENCE [LARGE SCALE GENOMIC DNA]</scope>
    <source>
        <strain evidence="4">WS_1</strain>
    </source>
</reference>
<dbReference type="GO" id="GO:0008483">
    <property type="term" value="F:transaminase activity"/>
    <property type="evidence" value="ECO:0007669"/>
    <property type="project" value="UniProtKB-KW"/>
</dbReference>
<evidence type="ECO:0000256" key="3">
    <source>
        <dbReference type="RuleBase" id="RU004508"/>
    </source>
</evidence>
<feature type="modified residue" description="N6-(pyridoxal phosphate)lysine" evidence="2">
    <location>
        <position position="196"/>
    </location>
</feature>
<dbReference type="GO" id="GO:0030170">
    <property type="term" value="F:pyridoxal phosphate binding"/>
    <property type="evidence" value="ECO:0007669"/>
    <property type="project" value="TreeGrafter"/>
</dbReference>
<dbReference type="SUPFAM" id="SSF53383">
    <property type="entry name" value="PLP-dependent transferases"/>
    <property type="match status" value="1"/>
</dbReference>
<keyword evidence="4" id="KW-0032">Aminotransferase</keyword>
<dbReference type="InterPro" id="IPR015422">
    <property type="entry name" value="PyrdxlP-dep_Trfase_small"/>
</dbReference>
<keyword evidence="4" id="KW-0808">Transferase</keyword>
<dbReference type="Gene3D" id="3.40.640.10">
    <property type="entry name" value="Type I PLP-dependent aspartate aminotransferase-like (Major domain)"/>
    <property type="match status" value="1"/>
</dbReference>
<evidence type="ECO:0000313" key="4">
    <source>
        <dbReference type="EMBL" id="TMQ50924.1"/>
    </source>
</evidence>
<dbReference type="PIRSF" id="PIRSF000390">
    <property type="entry name" value="PLP_StrS"/>
    <property type="match status" value="1"/>
</dbReference>
<dbReference type="InterPro" id="IPR015424">
    <property type="entry name" value="PyrdxlP-dep_Trfase"/>
</dbReference>
<dbReference type="AlphaFoldDB" id="A0A538SHR8"/>
<dbReference type="PANTHER" id="PTHR30244:SF34">
    <property type="entry name" value="DTDP-4-AMINO-4,6-DIDEOXYGALACTOSE TRANSAMINASE"/>
    <property type="match status" value="1"/>
</dbReference>
<keyword evidence="2 3" id="KW-0663">Pyridoxal phosphate</keyword>
<comment type="caution">
    <text evidence="4">The sequence shown here is derived from an EMBL/GenBank/DDBJ whole genome shotgun (WGS) entry which is preliminary data.</text>
</comment>
<accession>A0A538SHR8</accession>
<dbReference type="Pfam" id="PF01041">
    <property type="entry name" value="DegT_DnrJ_EryC1"/>
    <property type="match status" value="1"/>
</dbReference>
<dbReference type="PANTHER" id="PTHR30244">
    <property type="entry name" value="TRANSAMINASE"/>
    <property type="match status" value="1"/>
</dbReference>
<sequence>MAGQIPFHKPSITQAEIDAVEAVLRSGWLTSGPKARELEAAVTKYVGSSDSASPSSAPGTELHGVALSSCTAALHLALIAAGVGQGDEVITSPYTFVSTGETILYLGAKPVFVDVEPSTKNLDPSKLDSALTKKTKAIVMVSIAGHPCRTQEVAKMTRGRNIHIIEDAAHSLTARLGETPVGTQADITCFSFYATKGVTAGEGGMAVMGREDWADRIRRLCLHGLSDAAWSRYGSGGWWDYDVTELGYKYNLTDIQAALALAQMARAEEMRKRRESIARRYTEALRGVPGIKTPSVAPGVRHAWHLYQIAVARAAPVQTVGNKASQEEGRGTGRDALSLALRADGIGTSVHFKPLHLFRWYQERLGFSTGQFPVAERCFEETLSLPIYPDLSDSDVDRVADRIRAHMGASK</sequence>
<organism evidence="4 5">
    <name type="scientific">Eiseniibacteriota bacterium</name>
    <dbReference type="NCBI Taxonomy" id="2212470"/>
    <lineage>
        <taxon>Bacteria</taxon>
        <taxon>Candidatus Eiseniibacteriota</taxon>
    </lineage>
</organism>
<dbReference type="InterPro" id="IPR015421">
    <property type="entry name" value="PyrdxlP-dep_Trfase_major"/>
</dbReference>
<evidence type="ECO:0000256" key="1">
    <source>
        <dbReference type="PIRSR" id="PIRSR000390-1"/>
    </source>
</evidence>
<name>A0A538SHR8_UNCEI</name>